<protein>
    <submittedName>
        <fullName evidence="1">Uncharacterized protein</fullName>
    </submittedName>
</protein>
<accession>A0ACB8R993</accession>
<proteinExistence type="predicted"/>
<name>A0ACB8R993_9AGAM</name>
<reference evidence="1" key="1">
    <citation type="submission" date="2021-02" db="EMBL/GenBank/DDBJ databases">
        <authorList>
            <consortium name="DOE Joint Genome Institute"/>
            <person name="Ahrendt S."/>
            <person name="Looney B.P."/>
            <person name="Miyauchi S."/>
            <person name="Morin E."/>
            <person name="Drula E."/>
            <person name="Courty P.E."/>
            <person name="Chicoki N."/>
            <person name="Fauchery L."/>
            <person name="Kohler A."/>
            <person name="Kuo A."/>
            <person name="Labutti K."/>
            <person name="Pangilinan J."/>
            <person name="Lipzen A."/>
            <person name="Riley R."/>
            <person name="Andreopoulos W."/>
            <person name="He G."/>
            <person name="Johnson J."/>
            <person name="Barry K.W."/>
            <person name="Grigoriev I.V."/>
            <person name="Nagy L."/>
            <person name="Hibbett D."/>
            <person name="Henrissat B."/>
            <person name="Matheny P.B."/>
            <person name="Labbe J."/>
            <person name="Martin F."/>
        </authorList>
    </citation>
    <scope>NUCLEOTIDE SEQUENCE</scope>
    <source>
        <strain evidence="1">FP105234-sp</strain>
    </source>
</reference>
<organism evidence="1 2">
    <name type="scientific">Auriscalpium vulgare</name>
    <dbReference type="NCBI Taxonomy" id="40419"/>
    <lineage>
        <taxon>Eukaryota</taxon>
        <taxon>Fungi</taxon>
        <taxon>Dikarya</taxon>
        <taxon>Basidiomycota</taxon>
        <taxon>Agaricomycotina</taxon>
        <taxon>Agaricomycetes</taxon>
        <taxon>Russulales</taxon>
        <taxon>Auriscalpiaceae</taxon>
        <taxon>Auriscalpium</taxon>
    </lineage>
</organism>
<keyword evidence="2" id="KW-1185">Reference proteome</keyword>
<evidence type="ECO:0000313" key="1">
    <source>
        <dbReference type="EMBL" id="KAI0040457.1"/>
    </source>
</evidence>
<dbReference type="Proteomes" id="UP000814033">
    <property type="component" value="Unassembled WGS sequence"/>
</dbReference>
<evidence type="ECO:0000313" key="2">
    <source>
        <dbReference type="Proteomes" id="UP000814033"/>
    </source>
</evidence>
<sequence length="187" mass="20667">MVNAICCLAVKVCNASPGCLLSAVHQALSTDVGLQPRSIPGPSLPCSRAPFSARNPRAPEPEGDGALVSRIFCGDARAFRVVETLVHMGLLHFDLHVDIVCMPSTCLFIYSWTIPALCWLHIVIFKVLSTCINQDGMNHYEITFSRCFFGYAPHAPRAVHYGMNVPRGRTSRLDRLRATCTRSPRLR</sequence>
<comment type="caution">
    <text evidence="1">The sequence shown here is derived from an EMBL/GenBank/DDBJ whole genome shotgun (WGS) entry which is preliminary data.</text>
</comment>
<reference evidence="1" key="2">
    <citation type="journal article" date="2022" name="New Phytol.">
        <title>Evolutionary transition to the ectomycorrhizal habit in the genomes of a hyperdiverse lineage of mushroom-forming fungi.</title>
        <authorList>
            <person name="Looney B."/>
            <person name="Miyauchi S."/>
            <person name="Morin E."/>
            <person name="Drula E."/>
            <person name="Courty P.E."/>
            <person name="Kohler A."/>
            <person name="Kuo A."/>
            <person name="LaButti K."/>
            <person name="Pangilinan J."/>
            <person name="Lipzen A."/>
            <person name="Riley R."/>
            <person name="Andreopoulos W."/>
            <person name="He G."/>
            <person name="Johnson J."/>
            <person name="Nolan M."/>
            <person name="Tritt A."/>
            <person name="Barry K.W."/>
            <person name="Grigoriev I.V."/>
            <person name="Nagy L.G."/>
            <person name="Hibbett D."/>
            <person name="Henrissat B."/>
            <person name="Matheny P.B."/>
            <person name="Labbe J."/>
            <person name="Martin F.M."/>
        </authorList>
    </citation>
    <scope>NUCLEOTIDE SEQUENCE</scope>
    <source>
        <strain evidence="1">FP105234-sp</strain>
    </source>
</reference>
<dbReference type="EMBL" id="MU276194">
    <property type="protein sequence ID" value="KAI0040457.1"/>
    <property type="molecule type" value="Genomic_DNA"/>
</dbReference>
<gene>
    <name evidence="1" type="ORF">FA95DRAFT_868044</name>
</gene>